<reference evidence="1 2" key="1">
    <citation type="submission" date="2021-06" db="EMBL/GenBank/DDBJ databases">
        <authorList>
            <person name="Palmer J.M."/>
        </authorList>
    </citation>
    <scope>NUCLEOTIDE SEQUENCE [LARGE SCALE GENOMIC DNA]</scope>
    <source>
        <strain evidence="1 2">XR_2019</strain>
        <tissue evidence="1">Muscle</tissue>
    </source>
</reference>
<keyword evidence="2" id="KW-1185">Reference proteome</keyword>
<dbReference type="Proteomes" id="UP001444071">
    <property type="component" value="Unassembled WGS sequence"/>
</dbReference>
<name>A0ABV0W9Z4_9TELE</name>
<evidence type="ECO:0000313" key="1">
    <source>
        <dbReference type="EMBL" id="MEQ2266266.1"/>
    </source>
</evidence>
<proteinExistence type="predicted"/>
<comment type="caution">
    <text evidence="1">The sequence shown here is derived from an EMBL/GenBank/DDBJ whole genome shotgun (WGS) entry which is preliminary data.</text>
</comment>
<protein>
    <submittedName>
        <fullName evidence="1">Uncharacterized protein</fullName>
    </submittedName>
</protein>
<organism evidence="1 2">
    <name type="scientific">Xenotaenia resolanae</name>
    <dbReference type="NCBI Taxonomy" id="208358"/>
    <lineage>
        <taxon>Eukaryota</taxon>
        <taxon>Metazoa</taxon>
        <taxon>Chordata</taxon>
        <taxon>Craniata</taxon>
        <taxon>Vertebrata</taxon>
        <taxon>Euteleostomi</taxon>
        <taxon>Actinopterygii</taxon>
        <taxon>Neopterygii</taxon>
        <taxon>Teleostei</taxon>
        <taxon>Neoteleostei</taxon>
        <taxon>Acanthomorphata</taxon>
        <taxon>Ovalentaria</taxon>
        <taxon>Atherinomorphae</taxon>
        <taxon>Cyprinodontiformes</taxon>
        <taxon>Goodeidae</taxon>
        <taxon>Xenotaenia</taxon>
    </lineage>
</organism>
<dbReference type="EMBL" id="JAHRIM010040063">
    <property type="protein sequence ID" value="MEQ2266266.1"/>
    <property type="molecule type" value="Genomic_DNA"/>
</dbReference>
<gene>
    <name evidence="1" type="ORF">XENORESO_008051</name>
</gene>
<evidence type="ECO:0000313" key="2">
    <source>
        <dbReference type="Proteomes" id="UP001444071"/>
    </source>
</evidence>
<sequence length="106" mass="12081">MHRENMQTHHRMAPVRILKQQLLAGSSSANNCTTLQPPMLLCLASVCYVYFAVLRQDVFTGGGVTLLYNSPHVRESKKSLSAIYRQAQQHKDFNFSLVVKVYRNNL</sequence>
<accession>A0ABV0W9Z4</accession>